<dbReference type="EC" id="6.3.5.4" evidence="2"/>
<evidence type="ECO:0000259" key="1">
    <source>
        <dbReference type="Pfam" id="PF13579"/>
    </source>
</evidence>
<dbReference type="PANTHER" id="PTHR45947:SF3">
    <property type="entry name" value="SULFOQUINOVOSYL TRANSFERASE SQD2"/>
    <property type="match status" value="1"/>
</dbReference>
<dbReference type="EMBL" id="AFNV02000018">
    <property type="protein sequence ID" value="ERJ18523.1"/>
    <property type="molecule type" value="Genomic_DNA"/>
</dbReference>
<dbReference type="RefSeq" id="WP_006914693.1">
    <property type="nucleotide sequence ID" value="NZ_AFNV02000018.1"/>
</dbReference>
<dbReference type="Gene3D" id="3.40.50.2000">
    <property type="entry name" value="Glycogen Phosphorylase B"/>
    <property type="match status" value="2"/>
</dbReference>
<accession>U2FW90</accession>
<keyword evidence="2" id="KW-0436">Ligase</keyword>
<feature type="domain" description="Glycosyltransferase subfamily 4-like N-terminal" evidence="1">
    <location>
        <begin position="30"/>
        <end position="197"/>
    </location>
</feature>
<evidence type="ECO:0000313" key="2">
    <source>
        <dbReference type="EMBL" id="ERJ18523.1"/>
    </source>
</evidence>
<dbReference type="SUPFAM" id="SSF53756">
    <property type="entry name" value="UDP-Glycosyltransferase/glycogen phosphorylase"/>
    <property type="match status" value="1"/>
</dbReference>
<protein>
    <submittedName>
        <fullName evidence="2">Asparagine synthase protein</fullName>
        <ecNumber evidence="2">6.3.5.4</ecNumber>
    </submittedName>
</protein>
<dbReference type="GO" id="GO:0004066">
    <property type="term" value="F:asparagine synthase (glutamine-hydrolyzing) activity"/>
    <property type="evidence" value="ECO:0007669"/>
    <property type="project" value="UniProtKB-EC"/>
</dbReference>
<organism evidence="2 3">
    <name type="scientific">Salinisphaera shabanensis E1L3A</name>
    <dbReference type="NCBI Taxonomy" id="1033802"/>
    <lineage>
        <taxon>Bacteria</taxon>
        <taxon>Pseudomonadati</taxon>
        <taxon>Pseudomonadota</taxon>
        <taxon>Gammaproteobacteria</taxon>
        <taxon>Salinisphaerales</taxon>
        <taxon>Salinisphaeraceae</taxon>
        <taxon>Salinisphaera</taxon>
    </lineage>
</organism>
<dbReference type="PANTHER" id="PTHR45947">
    <property type="entry name" value="SULFOQUINOVOSYL TRANSFERASE SQD2"/>
    <property type="match status" value="1"/>
</dbReference>
<gene>
    <name evidence="2" type="ORF">SSPSH_002619</name>
</gene>
<dbReference type="Proteomes" id="UP000006242">
    <property type="component" value="Unassembled WGS sequence"/>
</dbReference>
<proteinExistence type="predicted"/>
<dbReference type="InterPro" id="IPR050194">
    <property type="entry name" value="Glycosyltransferase_grp1"/>
</dbReference>
<evidence type="ECO:0000313" key="3">
    <source>
        <dbReference type="Proteomes" id="UP000006242"/>
    </source>
</evidence>
<dbReference type="InterPro" id="IPR028098">
    <property type="entry name" value="Glyco_trans_4-like_N"/>
</dbReference>
<dbReference type="AlphaFoldDB" id="U2FW90"/>
<dbReference type="Pfam" id="PF13579">
    <property type="entry name" value="Glyco_trans_4_4"/>
    <property type="match status" value="1"/>
</dbReference>
<name>U2FW90_9GAMM</name>
<keyword evidence="3" id="KW-1185">Reference proteome</keyword>
<dbReference type="CDD" id="cd03794">
    <property type="entry name" value="GT4_WbuB-like"/>
    <property type="match status" value="1"/>
</dbReference>
<reference evidence="2 3" key="2">
    <citation type="journal article" date="2013" name="PLoS ONE">
        <title>INDIGO - INtegrated Data Warehouse of MIcrobial GenOmes with Examples from the Red Sea Extremophiles.</title>
        <authorList>
            <person name="Alam I."/>
            <person name="Antunes A."/>
            <person name="Kamau A.A."/>
            <person name="Ba Alawi W."/>
            <person name="Kalkatawi M."/>
            <person name="Stingl U."/>
            <person name="Bajic V.B."/>
        </authorList>
    </citation>
    <scope>NUCLEOTIDE SEQUENCE [LARGE SCALE GENOMIC DNA]</scope>
    <source>
        <strain evidence="2 3">E1L3A</strain>
    </source>
</reference>
<dbReference type="GO" id="GO:0016757">
    <property type="term" value="F:glycosyltransferase activity"/>
    <property type="evidence" value="ECO:0007669"/>
    <property type="project" value="TreeGrafter"/>
</dbReference>
<comment type="caution">
    <text evidence="2">The sequence shown here is derived from an EMBL/GenBank/DDBJ whole genome shotgun (WGS) entry which is preliminary data.</text>
</comment>
<dbReference type="STRING" id="1033802.SSPSH_002619"/>
<dbReference type="OrthoDB" id="9815351at2"/>
<sequence length="405" mass="45329">MSAQTQANEHAPTRAHVLIIVENLPLPFDRRVWQQAGALRDAGYAVSIICPTAEGYRERYVEIDGIAIHRHPLPNLPGAGWAYPLEYAAALFWQLRLTTRIARRRRVDVIHACNPPDTIFLVAGLARPFGVRFLFDHHDLCPELFVAKFGRSGVMYRLMRALERATFALAKVSIATNDSFKQIACTRGGMAEEDVFVVRSGPNLDRIRALDPDPSLRKGRAHLVGYVGVMGEQEGLDDLLRMVADIVHERGRTDIQFCLVGFGPSLKSLRTLAKQLLIDEYVDFPGRLDGDALMRVLSSADICISPDPKNEMNDHSTMNKILEYMALGKALVQYDLIEGRASAADAALYARAGDRRDFADKILELIDDPALRQQLGDIGRRRIEDLLAWHHEVPKLLAAYDRVLS</sequence>
<dbReference type="Pfam" id="PF13692">
    <property type="entry name" value="Glyco_trans_1_4"/>
    <property type="match status" value="1"/>
</dbReference>
<reference evidence="2 3" key="1">
    <citation type="journal article" date="2011" name="J. Bacteriol.">
        <title>Genome sequence of Salinisphaera shabanensis, a gammaproteobacterium from the harsh, variable environment of the brine-seawater interface of the Shaban Deep in the Red Sea.</title>
        <authorList>
            <person name="Antunes A."/>
            <person name="Alam I."/>
            <person name="Bajic V.B."/>
            <person name="Stingl U."/>
        </authorList>
    </citation>
    <scope>NUCLEOTIDE SEQUENCE [LARGE SCALE GENOMIC DNA]</scope>
    <source>
        <strain evidence="2 3">E1L3A</strain>
    </source>
</reference>
<dbReference type="eggNOG" id="COG0438">
    <property type="taxonomic scope" value="Bacteria"/>
</dbReference>